<proteinExistence type="predicted"/>
<dbReference type="GO" id="GO:0051302">
    <property type="term" value="P:regulation of cell division"/>
    <property type="evidence" value="ECO:0007669"/>
    <property type="project" value="TreeGrafter"/>
</dbReference>
<dbReference type="GO" id="GO:0070733">
    <property type="term" value="F:AMPylase activity"/>
    <property type="evidence" value="ECO:0007669"/>
    <property type="project" value="UniProtKB-EC"/>
</dbReference>
<dbReference type="InterPro" id="IPR036597">
    <property type="entry name" value="Fido-like_dom_sf"/>
</dbReference>
<evidence type="ECO:0000256" key="4">
    <source>
        <dbReference type="ARBA" id="ARBA00022840"/>
    </source>
</evidence>
<dbReference type="SUPFAM" id="SSF140931">
    <property type="entry name" value="Fic-like"/>
    <property type="match status" value="1"/>
</dbReference>
<organism evidence="9 10">
    <name type="scientific">Kingella potus</name>
    <dbReference type="NCBI Taxonomy" id="265175"/>
    <lineage>
        <taxon>Bacteria</taxon>
        <taxon>Pseudomonadati</taxon>
        <taxon>Pseudomonadota</taxon>
        <taxon>Betaproteobacteria</taxon>
        <taxon>Neisseriales</taxon>
        <taxon>Neisseriaceae</taxon>
        <taxon>Kingella</taxon>
    </lineage>
</organism>
<dbReference type="PROSITE" id="PS51459">
    <property type="entry name" value="FIDO"/>
    <property type="match status" value="1"/>
</dbReference>
<evidence type="ECO:0000256" key="6">
    <source>
        <dbReference type="ARBA" id="ARBA00047939"/>
    </source>
</evidence>
<evidence type="ECO:0000313" key="10">
    <source>
        <dbReference type="Proteomes" id="UP000254293"/>
    </source>
</evidence>
<dbReference type="Proteomes" id="UP000254293">
    <property type="component" value="Unassembled WGS sequence"/>
</dbReference>
<keyword evidence="2 9" id="KW-0548">Nucleotidyltransferase</keyword>
<dbReference type="EC" id="2.7.7.108" evidence="5"/>
<evidence type="ECO:0000313" key="9">
    <source>
        <dbReference type="EMBL" id="STR03366.1"/>
    </source>
</evidence>
<evidence type="ECO:0000256" key="2">
    <source>
        <dbReference type="ARBA" id="ARBA00022695"/>
    </source>
</evidence>
<evidence type="ECO:0000256" key="1">
    <source>
        <dbReference type="ARBA" id="ARBA00022679"/>
    </source>
</evidence>
<reference evidence="9 10" key="1">
    <citation type="submission" date="2018-06" db="EMBL/GenBank/DDBJ databases">
        <authorList>
            <consortium name="Pathogen Informatics"/>
            <person name="Doyle S."/>
        </authorList>
    </citation>
    <scope>NUCLEOTIDE SEQUENCE [LARGE SCALE GENOMIC DNA]</scope>
    <source>
        <strain evidence="9 10">NCTC13336</strain>
    </source>
</reference>
<dbReference type="NCBIfam" id="NF046029">
    <property type="entry name" value="ProtAdlyltaseNmFic"/>
    <property type="match status" value="1"/>
</dbReference>
<keyword evidence="4" id="KW-0067">ATP-binding</keyword>
<dbReference type="Gene3D" id="1.10.3290.10">
    <property type="entry name" value="Fido-like domain"/>
    <property type="match status" value="1"/>
</dbReference>
<comment type="catalytic activity">
    <reaction evidence="7">
        <text>L-tyrosyl-[protein] + ATP = O-(5'-adenylyl)-L-tyrosyl-[protein] + diphosphate</text>
        <dbReference type="Rhea" id="RHEA:54288"/>
        <dbReference type="Rhea" id="RHEA-COMP:10136"/>
        <dbReference type="Rhea" id="RHEA-COMP:13846"/>
        <dbReference type="ChEBI" id="CHEBI:30616"/>
        <dbReference type="ChEBI" id="CHEBI:33019"/>
        <dbReference type="ChEBI" id="CHEBI:46858"/>
        <dbReference type="ChEBI" id="CHEBI:83624"/>
        <dbReference type="EC" id="2.7.7.108"/>
    </reaction>
</comment>
<dbReference type="PANTHER" id="PTHR39560:SF1">
    <property type="entry name" value="PROTEIN ADENYLYLTRANSFERASE FIC-RELATED"/>
    <property type="match status" value="1"/>
</dbReference>
<dbReference type="OrthoDB" id="9813719at2"/>
<name>A0A377R4G0_9NEIS</name>
<dbReference type="AlphaFoldDB" id="A0A377R4G0"/>
<feature type="domain" description="Fido" evidence="8">
    <location>
        <begin position="28"/>
        <end position="153"/>
    </location>
</feature>
<comment type="catalytic activity">
    <reaction evidence="6">
        <text>L-threonyl-[protein] + ATP = 3-O-(5'-adenylyl)-L-threonyl-[protein] + diphosphate</text>
        <dbReference type="Rhea" id="RHEA:54292"/>
        <dbReference type="Rhea" id="RHEA-COMP:11060"/>
        <dbReference type="Rhea" id="RHEA-COMP:13847"/>
        <dbReference type="ChEBI" id="CHEBI:30013"/>
        <dbReference type="ChEBI" id="CHEBI:30616"/>
        <dbReference type="ChEBI" id="CHEBI:33019"/>
        <dbReference type="ChEBI" id="CHEBI:138113"/>
        <dbReference type="EC" id="2.7.7.108"/>
    </reaction>
</comment>
<protein>
    <recommendedName>
        <fullName evidence="5">protein adenylyltransferase</fullName>
        <ecNumber evidence="5">2.7.7.108</ecNumber>
    </recommendedName>
</protein>
<dbReference type="RefSeq" id="WP_115309237.1">
    <property type="nucleotide sequence ID" value="NZ_UGJJ01000003.1"/>
</dbReference>
<sequence>MPQDTDRQSKLRAYDLYDSGKIHRLEVGTAKGLQDIHRHLFGGLYPFAGQIREQNISKGNFRFANALYLRAALDAVEKMPENSFDEIIDKYVEMNVIHPFLEGNGRATRIWLDLILRKRLGKVADWQRVDKCLYLQAMERSPVNDLEISFLLQNALTDQTDSREVFMKGIDQSYYYEQPD</sequence>
<accession>A0A377R4G0</accession>
<evidence type="ECO:0000256" key="3">
    <source>
        <dbReference type="ARBA" id="ARBA00022741"/>
    </source>
</evidence>
<keyword evidence="1 9" id="KW-0808">Transferase</keyword>
<dbReference type="Pfam" id="PF02661">
    <property type="entry name" value="Fic"/>
    <property type="match status" value="1"/>
</dbReference>
<keyword evidence="10" id="KW-1185">Reference proteome</keyword>
<keyword evidence="3" id="KW-0547">Nucleotide-binding</keyword>
<evidence type="ECO:0000256" key="7">
    <source>
        <dbReference type="ARBA" id="ARBA00048696"/>
    </source>
</evidence>
<gene>
    <name evidence="9" type="primary">fic</name>
    <name evidence="9" type="ORF">NCTC13336_02288</name>
</gene>
<dbReference type="InterPro" id="IPR003812">
    <property type="entry name" value="Fido"/>
</dbReference>
<evidence type="ECO:0000259" key="8">
    <source>
        <dbReference type="PROSITE" id="PS51459"/>
    </source>
</evidence>
<dbReference type="PANTHER" id="PTHR39560">
    <property type="entry name" value="PROTEIN ADENYLYLTRANSFERASE FIC-RELATED"/>
    <property type="match status" value="1"/>
</dbReference>
<dbReference type="EMBL" id="UGJJ01000003">
    <property type="protein sequence ID" value="STR03366.1"/>
    <property type="molecule type" value="Genomic_DNA"/>
</dbReference>
<dbReference type="GO" id="GO:0005524">
    <property type="term" value="F:ATP binding"/>
    <property type="evidence" value="ECO:0007669"/>
    <property type="project" value="UniProtKB-KW"/>
</dbReference>
<evidence type="ECO:0000256" key="5">
    <source>
        <dbReference type="ARBA" id="ARBA00034531"/>
    </source>
</evidence>
<dbReference type="FunFam" id="1.10.3290.10:FF:000002">
    <property type="entry name" value="Protein adenylyltransferase NmFic"/>
    <property type="match status" value="1"/>
</dbReference>